<keyword evidence="1" id="KW-0472">Membrane</keyword>
<keyword evidence="4" id="KW-1185">Reference proteome</keyword>
<dbReference type="RefSeq" id="WP_122187733.1">
    <property type="nucleotide sequence ID" value="NZ_RFFH01000003.1"/>
</dbReference>
<evidence type="ECO:0000313" key="4">
    <source>
        <dbReference type="Proteomes" id="UP000279275"/>
    </source>
</evidence>
<keyword evidence="1" id="KW-0812">Transmembrane</keyword>
<comment type="caution">
    <text evidence="3">The sequence shown here is derived from an EMBL/GenBank/DDBJ whole genome shotgun (WGS) entry which is preliminary data.</text>
</comment>
<dbReference type="OrthoDB" id="4948879at2"/>
<feature type="transmembrane region" description="Helical" evidence="1">
    <location>
        <begin position="88"/>
        <end position="105"/>
    </location>
</feature>
<keyword evidence="1" id="KW-1133">Transmembrane helix</keyword>
<protein>
    <recommendedName>
        <fullName evidence="2">DUF2231 domain-containing protein</fullName>
    </recommendedName>
</protein>
<accession>A0A3M2L831</accession>
<proteinExistence type="predicted"/>
<reference evidence="3 4" key="1">
    <citation type="submission" date="2018-10" db="EMBL/GenBank/DDBJ databases">
        <title>Isolation from cow dung.</title>
        <authorList>
            <person name="Ling L."/>
        </authorList>
    </citation>
    <scope>NUCLEOTIDE SEQUENCE [LARGE SCALE GENOMIC DNA]</scope>
    <source>
        <strain evidence="3 4">NEAU-LL90</strain>
    </source>
</reference>
<feature type="transmembrane region" description="Helical" evidence="1">
    <location>
        <begin position="126"/>
        <end position="147"/>
    </location>
</feature>
<dbReference type="InterPro" id="IPR019251">
    <property type="entry name" value="DUF2231_TM"/>
</dbReference>
<name>A0A3M2L831_9NOCA</name>
<organism evidence="3 4">
    <name type="scientific">Nocardia stercoris</name>
    <dbReference type="NCBI Taxonomy" id="2483361"/>
    <lineage>
        <taxon>Bacteria</taxon>
        <taxon>Bacillati</taxon>
        <taxon>Actinomycetota</taxon>
        <taxon>Actinomycetes</taxon>
        <taxon>Mycobacteriales</taxon>
        <taxon>Nocardiaceae</taxon>
        <taxon>Nocardia</taxon>
    </lineage>
</organism>
<evidence type="ECO:0000256" key="1">
    <source>
        <dbReference type="SAM" id="Phobius"/>
    </source>
</evidence>
<dbReference type="AlphaFoldDB" id="A0A3M2L831"/>
<feature type="domain" description="DUF2231" evidence="2">
    <location>
        <begin position="8"/>
        <end position="167"/>
    </location>
</feature>
<evidence type="ECO:0000259" key="2">
    <source>
        <dbReference type="Pfam" id="PF09990"/>
    </source>
</evidence>
<sequence>MGPVTFNGLPAHVLLVHFVVVLVPLAALLLMVAVCWPAAQRRLGVVSPLAAFVALVCVPLTTHSGEWLEDQLPHDPMIRTHAHLGDDLLVWSLATFLLATAWWAIRSETARAALSSRVPVAAGLAGRRAVVAVVAVLSVVVAAGSMVQVYRIGDSGAKAAWHDQISATAPNGR</sequence>
<feature type="transmembrane region" description="Helical" evidence="1">
    <location>
        <begin position="43"/>
        <end position="62"/>
    </location>
</feature>
<dbReference type="EMBL" id="RFFH01000003">
    <property type="protein sequence ID" value="RMI33534.1"/>
    <property type="molecule type" value="Genomic_DNA"/>
</dbReference>
<gene>
    <name evidence="3" type="ORF">EBN03_10490</name>
</gene>
<feature type="transmembrane region" description="Helical" evidence="1">
    <location>
        <begin position="12"/>
        <end position="36"/>
    </location>
</feature>
<dbReference type="Proteomes" id="UP000279275">
    <property type="component" value="Unassembled WGS sequence"/>
</dbReference>
<evidence type="ECO:0000313" key="3">
    <source>
        <dbReference type="EMBL" id="RMI33534.1"/>
    </source>
</evidence>
<dbReference type="Pfam" id="PF09990">
    <property type="entry name" value="DUF2231"/>
    <property type="match status" value="1"/>
</dbReference>